<feature type="compositionally biased region" description="Polar residues" evidence="1">
    <location>
        <begin position="371"/>
        <end position="380"/>
    </location>
</feature>
<feature type="compositionally biased region" description="Polar residues" evidence="1">
    <location>
        <begin position="428"/>
        <end position="449"/>
    </location>
</feature>
<evidence type="ECO:0000313" key="3">
    <source>
        <dbReference type="Proteomes" id="UP000693738"/>
    </source>
</evidence>
<proteinExistence type="predicted"/>
<feature type="compositionally biased region" description="Basic and acidic residues" evidence="1">
    <location>
        <begin position="358"/>
        <end position="369"/>
    </location>
</feature>
<gene>
    <name evidence="2" type="ORF">FEQUK3_LOCUS2136</name>
</gene>
<feature type="region of interest" description="Disordered" evidence="1">
    <location>
        <begin position="324"/>
        <end position="454"/>
    </location>
</feature>
<evidence type="ECO:0000313" key="2">
    <source>
        <dbReference type="EMBL" id="CAG7556432.1"/>
    </source>
</evidence>
<evidence type="ECO:0000256" key="1">
    <source>
        <dbReference type="SAM" id="MobiDB-lite"/>
    </source>
</evidence>
<organism evidence="2 3">
    <name type="scientific">Fusarium equiseti</name>
    <name type="common">Fusarium scirpi</name>
    <dbReference type="NCBI Taxonomy" id="61235"/>
    <lineage>
        <taxon>Eukaryota</taxon>
        <taxon>Fungi</taxon>
        <taxon>Dikarya</taxon>
        <taxon>Ascomycota</taxon>
        <taxon>Pezizomycotina</taxon>
        <taxon>Sordariomycetes</taxon>
        <taxon>Hypocreomycetidae</taxon>
        <taxon>Hypocreales</taxon>
        <taxon>Nectriaceae</taxon>
        <taxon>Fusarium</taxon>
        <taxon>Fusarium incarnatum-equiseti species complex</taxon>
    </lineage>
</organism>
<feature type="region of interest" description="Disordered" evidence="1">
    <location>
        <begin position="253"/>
        <end position="283"/>
    </location>
</feature>
<dbReference type="Proteomes" id="UP000693738">
    <property type="component" value="Unassembled WGS sequence"/>
</dbReference>
<comment type="caution">
    <text evidence="2">The sequence shown here is derived from an EMBL/GenBank/DDBJ whole genome shotgun (WGS) entry which is preliminary data.</text>
</comment>
<name>A0A8J2N9S6_FUSEQ</name>
<dbReference type="EMBL" id="CAJSTJ010000099">
    <property type="protein sequence ID" value="CAG7556432.1"/>
    <property type="molecule type" value="Genomic_DNA"/>
</dbReference>
<protein>
    <submittedName>
        <fullName evidence="2">Uncharacterized protein</fullName>
    </submittedName>
</protein>
<accession>A0A8J2N9S6</accession>
<sequence>MKNAQQKWDQYYRELKFLYKIVCTIEKLWKNMQTPVTLIIDGQEVTLIQYCFENLHICILDAKNFLDKYNRRKIVLRDVRRFFRIWKRARWVYQEDDIQDLFDRVVYARDCLEVALASIEIRECADMLKQSPRRAADLLATPAHEGFFALGLSPNTGSDDGPDEGAVSGCSHEDNIVSRDYVLDTDTEANGSNNEEQYGTTSTALIPFNDPATPDLASEDLVLPNTRTISSCDIKVFFLDGSCFRISAGFGSISGQESETDERTASTLLLEGSDSEGTRDGPIRDGMALVRINQHHRSLSSAREFKSFLYRQNSSRWKRLASEFSDDDLGSGDDSKEGGSETDNDFLEFHDGGTNQELIHDGESGERVISDGNNATVIETSSDERADGEEADGNDESSSSNEEDGSDLSDENDQSEEADTYEEGEEASTATFRSHNLPKNDSSVTSSYRDTGIESDIPFYPKRERMSRVSNVAPETARLSAKLYFNATADRPSAEAGEPTRIGFLSDHTTALLFCIRCYKIESQSLELSKACKDQCDHGRIMIFEEVLKSRDFSDFKWVNIVQIEDRRGLRSFVHPERGATIRVFEACETDCTHTTVIRDSRMCSSYFTALGWPMRGQKENNNAGSCCVQ</sequence>
<reference evidence="2" key="1">
    <citation type="submission" date="2021-05" db="EMBL/GenBank/DDBJ databases">
        <authorList>
            <person name="Khan N."/>
        </authorList>
    </citation>
    <scope>NUCLEOTIDE SEQUENCE</scope>
</reference>
<dbReference type="AlphaFoldDB" id="A0A8J2N9S6"/>
<feature type="compositionally biased region" description="Acidic residues" evidence="1">
    <location>
        <begin position="386"/>
        <end position="426"/>
    </location>
</feature>